<name>A0A2U1K5R2_9BACI</name>
<evidence type="ECO:0000313" key="2">
    <source>
        <dbReference type="EMBL" id="PWA12722.1"/>
    </source>
</evidence>
<keyword evidence="3" id="KW-1185">Reference proteome</keyword>
<comment type="caution">
    <text evidence="2">The sequence shown here is derived from an EMBL/GenBank/DDBJ whole genome shotgun (WGS) entry which is preliminary data.</text>
</comment>
<protein>
    <submittedName>
        <fullName evidence="2">Uncharacterized protein</fullName>
    </submittedName>
</protein>
<sequence length="82" mass="10055">MSNREFYWSHCEREEEEATENENRNKLSDKNVNIAKVFKSGNSYVDIRVDDKVFQAQEHDEEEEEHAEEQERRRHRKHRDCC</sequence>
<evidence type="ECO:0000313" key="3">
    <source>
        <dbReference type="Proteomes" id="UP000245998"/>
    </source>
</evidence>
<evidence type="ECO:0000256" key="1">
    <source>
        <dbReference type="SAM" id="MobiDB-lite"/>
    </source>
</evidence>
<dbReference type="EMBL" id="QCZG01000006">
    <property type="protein sequence ID" value="PWA12722.1"/>
    <property type="molecule type" value="Genomic_DNA"/>
</dbReference>
<feature type="region of interest" description="Disordered" evidence="1">
    <location>
        <begin position="55"/>
        <end position="82"/>
    </location>
</feature>
<gene>
    <name evidence="2" type="ORF">DCC39_04615</name>
</gene>
<accession>A0A2U1K5R2</accession>
<feature type="compositionally biased region" description="Acidic residues" evidence="1">
    <location>
        <begin position="59"/>
        <end position="68"/>
    </location>
</feature>
<feature type="region of interest" description="Disordered" evidence="1">
    <location>
        <begin position="1"/>
        <end position="25"/>
    </location>
</feature>
<dbReference type="AlphaFoldDB" id="A0A2U1K5R2"/>
<proteinExistence type="predicted"/>
<organism evidence="2 3">
    <name type="scientific">Pueribacillus theae</name>
    <dbReference type="NCBI Taxonomy" id="2171751"/>
    <lineage>
        <taxon>Bacteria</taxon>
        <taxon>Bacillati</taxon>
        <taxon>Bacillota</taxon>
        <taxon>Bacilli</taxon>
        <taxon>Bacillales</taxon>
        <taxon>Bacillaceae</taxon>
        <taxon>Pueribacillus</taxon>
    </lineage>
</organism>
<dbReference type="RefSeq" id="WP_116553713.1">
    <property type="nucleotide sequence ID" value="NZ_QCZG01000006.1"/>
</dbReference>
<reference evidence="2 3" key="1">
    <citation type="submission" date="2018-04" db="EMBL/GenBank/DDBJ databases">
        <title>Camelliibacillus theae gen. nov., sp. nov., isolated from Pu'er tea.</title>
        <authorList>
            <person name="Niu L."/>
        </authorList>
    </citation>
    <scope>NUCLEOTIDE SEQUENCE [LARGE SCALE GENOMIC DNA]</scope>
    <source>
        <strain evidence="2 3">T8</strain>
    </source>
</reference>
<dbReference type="Proteomes" id="UP000245998">
    <property type="component" value="Unassembled WGS sequence"/>
</dbReference>
<feature type="compositionally biased region" description="Basic residues" evidence="1">
    <location>
        <begin position="73"/>
        <end position="82"/>
    </location>
</feature>